<name>A0ABT9VE62_9BACI</name>
<reference evidence="2 3" key="1">
    <citation type="submission" date="2023-07" db="EMBL/GenBank/DDBJ databases">
        <title>Genomic Encyclopedia of Type Strains, Phase IV (KMG-IV): sequencing the most valuable type-strain genomes for metagenomic binning, comparative biology and taxonomic classification.</title>
        <authorList>
            <person name="Goeker M."/>
        </authorList>
    </citation>
    <scope>NUCLEOTIDE SEQUENCE [LARGE SCALE GENOMIC DNA]</scope>
    <source>
        <strain evidence="2 3">DSM 16460</strain>
    </source>
</reference>
<dbReference type="CDD" id="cd06558">
    <property type="entry name" value="crotonase-like"/>
    <property type="match status" value="1"/>
</dbReference>
<dbReference type="InterPro" id="IPR014748">
    <property type="entry name" value="Enoyl-CoA_hydra_C"/>
</dbReference>
<dbReference type="RefSeq" id="WP_306975603.1">
    <property type="nucleotide sequence ID" value="NZ_JAUSTQ010000004.1"/>
</dbReference>
<sequence>MSNLVLLTEEDHVTTITLNRPEQVNALNEEMLSALAERLKEAFHNDSKIVVLEANGKAFSAGGDLNMMVNSDTGGHFENIMNTIEDIVLTLYQMPKITIAALKGSAAGLGLSLTLACDYVLAKSDAKVAMNFIGIGLIPDGGGHFFMQQRIGTVRAKQTIWEGKRLEADEAKGLGLIDFVINSDMDQVVNQYIDKLKKSPILAMIESKMIYHQQSIDQLKSFLADETKGQTNMRQTSDHQEGVDAFLNKRHPNFTWE</sequence>
<dbReference type="InterPro" id="IPR001753">
    <property type="entry name" value="Enoyl-CoA_hydra/iso"/>
</dbReference>
<accession>A0ABT9VE62</accession>
<dbReference type="Gene3D" id="3.90.226.10">
    <property type="entry name" value="2-enoyl-CoA Hydratase, Chain A, domain 1"/>
    <property type="match status" value="1"/>
</dbReference>
<keyword evidence="3" id="KW-1185">Reference proteome</keyword>
<dbReference type="Gene3D" id="1.10.12.10">
    <property type="entry name" value="Lyase 2-enoyl-coa Hydratase, Chain A, domain 2"/>
    <property type="match status" value="1"/>
</dbReference>
<gene>
    <name evidence="2" type="ORF">J2S77_001225</name>
</gene>
<evidence type="ECO:0000313" key="3">
    <source>
        <dbReference type="Proteomes" id="UP001224359"/>
    </source>
</evidence>
<protein>
    <submittedName>
        <fullName evidence="2">Enoyl-CoA hydratase/carnithine racemase</fullName>
    </submittedName>
</protein>
<proteinExistence type="inferred from homology"/>
<dbReference type="Pfam" id="PF00378">
    <property type="entry name" value="ECH_1"/>
    <property type="match status" value="1"/>
</dbReference>
<dbReference type="EMBL" id="JAUSTQ010000004">
    <property type="protein sequence ID" value="MDQ0159261.1"/>
    <property type="molecule type" value="Genomic_DNA"/>
</dbReference>
<comment type="caution">
    <text evidence="2">The sequence shown here is derived from an EMBL/GenBank/DDBJ whole genome shotgun (WGS) entry which is preliminary data.</text>
</comment>
<dbReference type="PANTHER" id="PTHR43459">
    <property type="entry name" value="ENOYL-COA HYDRATASE"/>
    <property type="match status" value="1"/>
</dbReference>
<dbReference type="InterPro" id="IPR029045">
    <property type="entry name" value="ClpP/crotonase-like_dom_sf"/>
</dbReference>
<organism evidence="2 3">
    <name type="scientific">Alkalibacillus salilacus</name>
    <dbReference type="NCBI Taxonomy" id="284582"/>
    <lineage>
        <taxon>Bacteria</taxon>
        <taxon>Bacillati</taxon>
        <taxon>Bacillota</taxon>
        <taxon>Bacilli</taxon>
        <taxon>Bacillales</taxon>
        <taxon>Bacillaceae</taxon>
        <taxon>Alkalibacillus</taxon>
    </lineage>
</organism>
<evidence type="ECO:0000313" key="2">
    <source>
        <dbReference type="EMBL" id="MDQ0159261.1"/>
    </source>
</evidence>
<dbReference type="Proteomes" id="UP001224359">
    <property type="component" value="Unassembled WGS sequence"/>
</dbReference>
<dbReference type="PANTHER" id="PTHR43459:SF1">
    <property type="entry name" value="EG:BACN32G11.4 PROTEIN"/>
    <property type="match status" value="1"/>
</dbReference>
<evidence type="ECO:0000256" key="1">
    <source>
        <dbReference type="ARBA" id="ARBA00005254"/>
    </source>
</evidence>
<dbReference type="SUPFAM" id="SSF52096">
    <property type="entry name" value="ClpP/crotonase"/>
    <property type="match status" value="1"/>
</dbReference>
<dbReference type="NCBIfam" id="NF005804">
    <property type="entry name" value="PRK07659.1"/>
    <property type="match status" value="1"/>
</dbReference>
<comment type="similarity">
    <text evidence="1">Belongs to the enoyl-CoA hydratase/isomerase family.</text>
</comment>